<feature type="domain" description="FZ" evidence="5">
    <location>
        <begin position="53"/>
        <end position="191"/>
    </location>
</feature>
<dbReference type="PROSITE" id="PS50038">
    <property type="entry name" value="FZ"/>
    <property type="match status" value="6"/>
</dbReference>
<reference evidence="6" key="2">
    <citation type="journal article" date="2023" name="Science">
        <title>Genomic signatures of disease resistance in endangered staghorn corals.</title>
        <authorList>
            <person name="Vollmer S.V."/>
            <person name="Selwyn J.D."/>
            <person name="Despard B.A."/>
            <person name="Roesel C.L."/>
        </authorList>
    </citation>
    <scope>NUCLEOTIDE SEQUENCE</scope>
    <source>
        <strain evidence="6">K2</strain>
    </source>
</reference>
<dbReference type="GO" id="GO:0042813">
    <property type="term" value="F:Wnt receptor activity"/>
    <property type="evidence" value="ECO:0007669"/>
    <property type="project" value="TreeGrafter"/>
</dbReference>
<evidence type="ECO:0000256" key="1">
    <source>
        <dbReference type="ARBA" id="ARBA00022473"/>
    </source>
</evidence>
<comment type="caution">
    <text evidence="6">The sequence shown here is derived from an EMBL/GenBank/DDBJ whole genome shotgun (WGS) entry which is preliminary data.</text>
</comment>
<comment type="caution">
    <text evidence="3">Lacks conserved residue(s) required for the propagation of feature annotation.</text>
</comment>
<feature type="disulfide bond" evidence="3">
    <location>
        <begin position="355"/>
        <end position="393"/>
    </location>
</feature>
<evidence type="ECO:0000256" key="3">
    <source>
        <dbReference type="PROSITE-ProRule" id="PRU00090"/>
    </source>
</evidence>
<dbReference type="SUPFAM" id="SSF63501">
    <property type="entry name" value="Frizzled cysteine-rich domain"/>
    <property type="match status" value="6"/>
</dbReference>
<feature type="disulfide bond" evidence="3">
    <location>
        <begin position="133"/>
        <end position="157"/>
    </location>
</feature>
<dbReference type="Pfam" id="PF01392">
    <property type="entry name" value="Fz"/>
    <property type="match status" value="6"/>
</dbReference>
<keyword evidence="4" id="KW-0472">Membrane</keyword>
<feature type="disulfide bond" evidence="3">
    <location>
        <begin position="386"/>
        <end position="410"/>
    </location>
</feature>
<dbReference type="GO" id="GO:0017147">
    <property type="term" value="F:Wnt-protein binding"/>
    <property type="evidence" value="ECO:0007669"/>
    <property type="project" value="TreeGrafter"/>
</dbReference>
<feature type="disulfide bond" evidence="3">
    <location>
        <begin position="626"/>
        <end position="664"/>
    </location>
</feature>
<evidence type="ECO:0000256" key="2">
    <source>
        <dbReference type="ARBA" id="ARBA00023157"/>
    </source>
</evidence>
<keyword evidence="2 3" id="KW-1015">Disulfide bond</keyword>
<feature type="disulfide bond" evidence="3">
    <location>
        <begin position="581"/>
        <end position="642"/>
    </location>
</feature>
<feature type="disulfide bond" evidence="3">
    <location>
        <begin position="589"/>
        <end position="635"/>
    </location>
</feature>
<evidence type="ECO:0000313" key="6">
    <source>
        <dbReference type="EMBL" id="KAK2573282.1"/>
    </source>
</evidence>
<name>A0AAD9R575_ACRCE</name>
<feature type="domain" description="FZ" evidence="5">
    <location>
        <begin position="436"/>
        <end position="550"/>
    </location>
</feature>
<feature type="disulfide bond" evidence="3">
    <location>
        <begin position="481"/>
        <end position="519"/>
    </location>
</feature>
<proteinExistence type="predicted"/>
<feature type="domain" description="FZ" evidence="5">
    <location>
        <begin position="710"/>
        <end position="820"/>
    </location>
</feature>
<keyword evidence="1" id="KW-0217">Developmental protein</keyword>
<dbReference type="EMBL" id="JARQWQ010000002">
    <property type="protein sequence ID" value="KAK2573282.1"/>
    <property type="molecule type" value="Genomic_DNA"/>
</dbReference>
<dbReference type="InterPro" id="IPR015526">
    <property type="entry name" value="Frizzled/SFRP"/>
</dbReference>
<feature type="disulfide bond" evidence="3">
    <location>
        <begin position="754"/>
        <end position="792"/>
    </location>
</feature>
<dbReference type="GO" id="GO:0005886">
    <property type="term" value="C:plasma membrane"/>
    <property type="evidence" value="ECO:0007669"/>
    <property type="project" value="TreeGrafter"/>
</dbReference>
<sequence length="897" mass="99634">MLQTVEPLMTSHGLTESKSFHFKRPYSGHDMHKTIAMDLICKLILLALSIARASRQYCEPVTIDSCLSAGYKFTARFQDVGGQPYQNVQASRLNVYVPLLTSTCSNFTSTILCSLYIPKCENGTLTPPCREVCSKFVGDCFDALSAVGLAGLISALCNLLPSKGQECFYPDNFPIISSSGVPPTTNVCYNITHQQCKDLLHYNYTFMAPSHQTTLDTVFSSVIASQCSNDLQKFLCFTQFPPCNPNVTTIPCQSLCDKIDKNCWKEFKKANIPIPDCDFIFPDEDGNNSLCEVTKWPAPWPKEFRPAPPPLGTCESIKVDSCANAGYNLTARFGATFQNRKGELLKELLPPLKSCSLHSSLILCSLYLPKCIEGYGRPMLPCRQVCFDFAKRCEKELQLVSVGGMTTALCDLLPVYDGTPDKCIMPPGFDPKIQSSQRNVCYKVTSSKCSADIHYDKTFVPLEDQRTSEFTILQPIIDSKCSPDIERYLCFTRLPPCTADTSVVHLPCQELCERIDRDCGSTFKKKRFPPLHCDYLFPQGDSASGLCNLTQWPAPWPWKIPEPLPPTSGKERVKRAGPAQCVPLTAKACKQAGYNMTANFPEIHGKSYQPVHSASLENFLVLLRSCSKYSEAVLCSLTMPKCVEGVNRPILPCRSVCLEFVGKCQTFLSLASHAGLFRAMCDLLPEQDSNPTTCFMPKDFKPSSVPSVAKRSGSCSKIVRPKFCTADLHYNQTFIGEDEQTSRTVLQKILDSKCSPEFEKYLCYTSVPPCKTNDLSVYVPCRDICEQVKRDCAEEFKSNNLPLIDCSWIYPDESHPSGMCKLSKFPAPWPANQLASGGGTKPVRVGSRAGTIAAIVVVVILAIAAVLVAVFLYFRRRRNAKQFAAARFENEPRDIQM</sequence>
<evidence type="ECO:0000313" key="7">
    <source>
        <dbReference type="Proteomes" id="UP001249851"/>
    </source>
</evidence>
<evidence type="ECO:0000256" key="4">
    <source>
        <dbReference type="SAM" id="Phobius"/>
    </source>
</evidence>
<dbReference type="InterPro" id="IPR036790">
    <property type="entry name" value="Frizzled_dom_sf"/>
</dbReference>
<organism evidence="6 7">
    <name type="scientific">Acropora cervicornis</name>
    <name type="common">Staghorn coral</name>
    <dbReference type="NCBI Taxonomy" id="6130"/>
    <lineage>
        <taxon>Eukaryota</taxon>
        <taxon>Metazoa</taxon>
        <taxon>Cnidaria</taxon>
        <taxon>Anthozoa</taxon>
        <taxon>Hexacorallia</taxon>
        <taxon>Scleractinia</taxon>
        <taxon>Astrocoeniina</taxon>
        <taxon>Acroporidae</taxon>
        <taxon>Acropora</taxon>
    </lineage>
</organism>
<feature type="transmembrane region" description="Helical" evidence="4">
    <location>
        <begin position="852"/>
        <end position="874"/>
    </location>
</feature>
<feature type="domain" description="FZ" evidence="5">
    <location>
        <begin position="183"/>
        <end position="294"/>
    </location>
</feature>
<evidence type="ECO:0000259" key="5">
    <source>
        <dbReference type="PROSITE" id="PS50038"/>
    </source>
</evidence>
<dbReference type="Proteomes" id="UP001249851">
    <property type="component" value="Unassembled WGS sequence"/>
</dbReference>
<dbReference type="FunFam" id="1.10.2000.10:FF:000029">
    <property type="entry name" value="Predicted protein"/>
    <property type="match status" value="1"/>
</dbReference>
<dbReference type="PANTHER" id="PTHR11309">
    <property type="entry name" value="FRIZZLED"/>
    <property type="match status" value="1"/>
</dbReference>
<dbReference type="InterPro" id="IPR020067">
    <property type="entry name" value="Frizzled_dom"/>
</dbReference>
<feature type="disulfide bond" evidence="3">
    <location>
        <begin position="382"/>
        <end position="423"/>
    </location>
</feature>
<dbReference type="CDD" id="cd07066">
    <property type="entry name" value="CRD_FZ"/>
    <property type="match status" value="6"/>
</dbReference>
<dbReference type="SMART" id="SM00063">
    <property type="entry name" value="FRI"/>
    <property type="match status" value="5"/>
</dbReference>
<reference evidence="6" key="1">
    <citation type="journal article" date="2023" name="G3 (Bethesda)">
        <title>Whole genome assembly and annotation of the endangered Caribbean coral Acropora cervicornis.</title>
        <authorList>
            <person name="Selwyn J.D."/>
            <person name="Vollmer S.V."/>
        </authorList>
    </citation>
    <scope>NUCLEOTIDE SEQUENCE</scope>
    <source>
        <strain evidence="6">K2</strain>
    </source>
</reference>
<dbReference type="GO" id="GO:0060070">
    <property type="term" value="P:canonical Wnt signaling pathway"/>
    <property type="evidence" value="ECO:0007669"/>
    <property type="project" value="TreeGrafter"/>
</dbReference>
<dbReference type="AlphaFoldDB" id="A0AAD9R575"/>
<feature type="disulfide bond" evidence="3">
    <location>
        <begin position="653"/>
        <end position="694"/>
    </location>
</feature>
<gene>
    <name evidence="6" type="ORF">P5673_000921</name>
</gene>
<feature type="domain" description="FZ" evidence="5">
    <location>
        <begin position="576"/>
        <end position="697"/>
    </location>
</feature>
<dbReference type="CDD" id="cd12087">
    <property type="entry name" value="TM_EGFR-like"/>
    <property type="match status" value="1"/>
</dbReference>
<keyword evidence="7" id="KW-1185">Reference proteome</keyword>
<dbReference type="GO" id="GO:0035567">
    <property type="term" value="P:non-canonical Wnt signaling pathway"/>
    <property type="evidence" value="ECO:0007669"/>
    <property type="project" value="TreeGrafter"/>
</dbReference>
<feature type="domain" description="FZ" evidence="5">
    <location>
        <begin position="309"/>
        <end position="426"/>
    </location>
</feature>
<feature type="disulfide bond" evidence="3">
    <location>
        <begin position="657"/>
        <end position="681"/>
    </location>
</feature>
<dbReference type="PANTHER" id="PTHR11309:SF126">
    <property type="entry name" value="FRIZZLED-2"/>
    <property type="match status" value="1"/>
</dbReference>
<dbReference type="Gene3D" id="1.10.2000.10">
    <property type="entry name" value="Frizzled cysteine-rich domain"/>
    <property type="match status" value="6"/>
</dbReference>
<protein>
    <submittedName>
        <fullName evidence="6">Atrial natriuretic peptide-converting enzyme</fullName>
    </submittedName>
</protein>
<keyword evidence="4" id="KW-0812">Transmembrane</keyword>
<keyword evidence="4" id="KW-1133">Transmembrane helix</keyword>
<accession>A0AAD9R575</accession>